<feature type="region of interest" description="Disordered" evidence="1">
    <location>
        <begin position="82"/>
        <end position="102"/>
    </location>
</feature>
<dbReference type="EMBL" id="BGZK01000061">
    <property type="protein sequence ID" value="GBP14131.1"/>
    <property type="molecule type" value="Genomic_DNA"/>
</dbReference>
<name>A0A4C1TLD8_EUMVA</name>
<sequence length="102" mass="11466">MHALHSNSGRTFAFVTMPSDSSDSYAAEANVELASGYALKGMFRLDGQTSSARLIRTKYLCNRIEGLGTYITRPCRVNRGRRQSKSWLVKEGRSSERNFREG</sequence>
<evidence type="ECO:0000313" key="3">
    <source>
        <dbReference type="Proteomes" id="UP000299102"/>
    </source>
</evidence>
<feature type="compositionally biased region" description="Basic and acidic residues" evidence="1">
    <location>
        <begin position="88"/>
        <end position="102"/>
    </location>
</feature>
<accession>A0A4C1TLD8</accession>
<dbReference type="AlphaFoldDB" id="A0A4C1TLD8"/>
<gene>
    <name evidence="2" type="ORF">EVAR_102799_1</name>
</gene>
<evidence type="ECO:0000256" key="1">
    <source>
        <dbReference type="SAM" id="MobiDB-lite"/>
    </source>
</evidence>
<comment type="caution">
    <text evidence="2">The sequence shown here is derived from an EMBL/GenBank/DDBJ whole genome shotgun (WGS) entry which is preliminary data.</text>
</comment>
<keyword evidence="3" id="KW-1185">Reference proteome</keyword>
<reference evidence="2 3" key="1">
    <citation type="journal article" date="2019" name="Commun. Biol.">
        <title>The bagworm genome reveals a unique fibroin gene that provides high tensile strength.</title>
        <authorList>
            <person name="Kono N."/>
            <person name="Nakamura H."/>
            <person name="Ohtoshi R."/>
            <person name="Tomita M."/>
            <person name="Numata K."/>
            <person name="Arakawa K."/>
        </authorList>
    </citation>
    <scope>NUCLEOTIDE SEQUENCE [LARGE SCALE GENOMIC DNA]</scope>
</reference>
<organism evidence="2 3">
    <name type="scientific">Eumeta variegata</name>
    <name type="common">Bagworm moth</name>
    <name type="synonym">Eumeta japonica</name>
    <dbReference type="NCBI Taxonomy" id="151549"/>
    <lineage>
        <taxon>Eukaryota</taxon>
        <taxon>Metazoa</taxon>
        <taxon>Ecdysozoa</taxon>
        <taxon>Arthropoda</taxon>
        <taxon>Hexapoda</taxon>
        <taxon>Insecta</taxon>
        <taxon>Pterygota</taxon>
        <taxon>Neoptera</taxon>
        <taxon>Endopterygota</taxon>
        <taxon>Lepidoptera</taxon>
        <taxon>Glossata</taxon>
        <taxon>Ditrysia</taxon>
        <taxon>Tineoidea</taxon>
        <taxon>Psychidae</taxon>
        <taxon>Oiketicinae</taxon>
        <taxon>Eumeta</taxon>
    </lineage>
</organism>
<evidence type="ECO:0000313" key="2">
    <source>
        <dbReference type="EMBL" id="GBP14131.1"/>
    </source>
</evidence>
<dbReference type="Proteomes" id="UP000299102">
    <property type="component" value="Unassembled WGS sequence"/>
</dbReference>
<protein>
    <submittedName>
        <fullName evidence="2">Uncharacterized protein</fullName>
    </submittedName>
</protein>
<proteinExistence type="predicted"/>